<dbReference type="RefSeq" id="WP_380077443.1">
    <property type="nucleotide sequence ID" value="NZ_JBHSGO010000035.1"/>
</dbReference>
<evidence type="ECO:0000313" key="10">
    <source>
        <dbReference type="Proteomes" id="UP001596020"/>
    </source>
</evidence>
<keyword evidence="10" id="KW-1185">Reference proteome</keyword>
<dbReference type="CDD" id="cd03352">
    <property type="entry name" value="LbH_LpxD"/>
    <property type="match status" value="1"/>
</dbReference>
<dbReference type="EC" id="2.3.1.191" evidence="7"/>
<dbReference type="InterPro" id="IPR007691">
    <property type="entry name" value="LpxD"/>
</dbReference>
<dbReference type="Gene3D" id="3.40.1390.10">
    <property type="entry name" value="MurE/MurF, N-terminal domain"/>
    <property type="match status" value="1"/>
</dbReference>
<dbReference type="Gene3D" id="2.160.10.10">
    <property type="entry name" value="Hexapeptide repeat proteins"/>
    <property type="match status" value="1"/>
</dbReference>
<dbReference type="EMBL" id="JBHSGO010000035">
    <property type="protein sequence ID" value="MFC4665361.1"/>
    <property type="molecule type" value="Genomic_DNA"/>
</dbReference>
<dbReference type="Proteomes" id="UP001596020">
    <property type="component" value="Unassembled WGS sequence"/>
</dbReference>
<evidence type="ECO:0000256" key="2">
    <source>
        <dbReference type="ARBA" id="ARBA00022556"/>
    </source>
</evidence>
<comment type="pathway">
    <text evidence="7">Bacterial outer membrane biogenesis; LPS lipid A biosynthesis.</text>
</comment>
<dbReference type="HAMAP" id="MF_00523">
    <property type="entry name" value="LpxD"/>
    <property type="match status" value="1"/>
</dbReference>
<dbReference type="InterPro" id="IPR001451">
    <property type="entry name" value="Hexapep"/>
</dbReference>
<sequence>MKFTVQQIAEYLHGSVDGDPGVEVNTFCKIEEGQQGGLTFLANPKYEHYLYETKASAALVNESFKPSQEIKLTLIRVPDAYAALASLMQLANSFTQKQESGVDKLAFVDPSVKLPEDCYMGAFAYIGKNVQIAKGCRIYPHAYIGDNAKIGENCIIYPHVTIYHDCEIGNRCIIHAGSVIGADGFGFAPEADGYHKIPQLGNAVLEDDVEIGANTCIDRAAMGSTKIGKGTKLDNLIQVAHNCTVGQHTVMAAQVGMAGSSHVGDWCMFGGQVGLSGHIKIGNKVSLAGQTGIMSDIEDGSQLLGSPGMPVREAFRSIAMMKRLPEMSKRLDKLEKLIEKLSSK</sequence>
<reference evidence="10" key="1">
    <citation type="journal article" date="2019" name="Int. J. Syst. Evol. Microbiol.">
        <title>The Global Catalogue of Microorganisms (GCM) 10K type strain sequencing project: providing services to taxonomists for standard genome sequencing and annotation.</title>
        <authorList>
            <consortium name="The Broad Institute Genomics Platform"/>
            <consortium name="The Broad Institute Genome Sequencing Center for Infectious Disease"/>
            <person name="Wu L."/>
            <person name="Ma J."/>
        </authorList>
    </citation>
    <scope>NUCLEOTIDE SEQUENCE [LARGE SCALE GENOMIC DNA]</scope>
    <source>
        <strain evidence="10">CGMCC 4.7357</strain>
    </source>
</reference>
<gene>
    <name evidence="7 9" type="primary">lpxD</name>
    <name evidence="9" type="ORF">ACFO3G_01840</name>
</gene>
<comment type="catalytic activity">
    <reaction evidence="7">
        <text>a UDP-3-O-[(3R)-3-hydroxyacyl]-alpha-D-glucosamine + a (3R)-hydroxyacyl-[ACP] = a UDP-2-N,3-O-bis[(3R)-3-hydroxyacyl]-alpha-D-glucosamine + holo-[ACP] + H(+)</text>
        <dbReference type="Rhea" id="RHEA:53836"/>
        <dbReference type="Rhea" id="RHEA-COMP:9685"/>
        <dbReference type="Rhea" id="RHEA-COMP:9945"/>
        <dbReference type="ChEBI" id="CHEBI:15378"/>
        <dbReference type="ChEBI" id="CHEBI:64479"/>
        <dbReference type="ChEBI" id="CHEBI:78827"/>
        <dbReference type="ChEBI" id="CHEBI:137740"/>
        <dbReference type="ChEBI" id="CHEBI:137748"/>
        <dbReference type="EC" id="2.3.1.191"/>
    </reaction>
</comment>
<dbReference type="NCBIfam" id="NF002060">
    <property type="entry name" value="PRK00892.1"/>
    <property type="match status" value="1"/>
</dbReference>
<dbReference type="NCBIfam" id="TIGR01853">
    <property type="entry name" value="lipid_A_lpxD"/>
    <property type="match status" value="1"/>
</dbReference>
<proteinExistence type="inferred from homology"/>
<dbReference type="PANTHER" id="PTHR43378:SF2">
    <property type="entry name" value="UDP-3-O-ACYLGLUCOSAMINE N-ACYLTRANSFERASE 1, MITOCHONDRIAL-RELATED"/>
    <property type="match status" value="1"/>
</dbReference>
<dbReference type="GO" id="GO:0103118">
    <property type="term" value="F:UDP-3-O-[(3R)-3-hydroxyacyl]-glucosamine N-acyltransferase activity"/>
    <property type="evidence" value="ECO:0007669"/>
    <property type="project" value="UniProtKB-EC"/>
</dbReference>
<feature type="domain" description="UDP-3-O-[3-hydroxymyristoyl] glucosamine N-acyltransferase non-repeat region" evidence="8">
    <location>
        <begin position="22"/>
        <end position="90"/>
    </location>
</feature>
<evidence type="ECO:0000259" key="8">
    <source>
        <dbReference type="Pfam" id="PF04613"/>
    </source>
</evidence>
<evidence type="ECO:0000313" key="9">
    <source>
        <dbReference type="EMBL" id="MFC4665361.1"/>
    </source>
</evidence>
<dbReference type="PANTHER" id="PTHR43378">
    <property type="entry name" value="UDP-3-O-ACYLGLUCOSAMINE N-ACYLTRANSFERASE"/>
    <property type="match status" value="1"/>
</dbReference>
<dbReference type="Pfam" id="PF00132">
    <property type="entry name" value="Hexapep"/>
    <property type="match status" value="1"/>
</dbReference>
<dbReference type="InterPro" id="IPR011004">
    <property type="entry name" value="Trimer_LpxA-like_sf"/>
</dbReference>
<keyword evidence="5 7" id="KW-0443">Lipid metabolism</keyword>
<keyword evidence="2 7" id="KW-0441">Lipid A biosynthesis</keyword>
<evidence type="ECO:0000256" key="4">
    <source>
        <dbReference type="ARBA" id="ARBA00022737"/>
    </source>
</evidence>
<keyword evidence="4 7" id="KW-0677">Repeat</keyword>
<evidence type="ECO:0000256" key="3">
    <source>
        <dbReference type="ARBA" id="ARBA00022679"/>
    </source>
</evidence>
<dbReference type="Pfam" id="PF04613">
    <property type="entry name" value="LpxD"/>
    <property type="match status" value="1"/>
</dbReference>
<comment type="similarity">
    <text evidence="7">Belongs to the transferase hexapeptide repeat family. LpxD subfamily.</text>
</comment>
<comment type="subunit">
    <text evidence="7">Homotrimer.</text>
</comment>
<dbReference type="SUPFAM" id="SSF51161">
    <property type="entry name" value="Trimeric LpxA-like enzymes"/>
    <property type="match status" value="1"/>
</dbReference>
<keyword evidence="6 7" id="KW-0012">Acyltransferase</keyword>
<protein>
    <recommendedName>
        <fullName evidence="7">UDP-3-O-acylglucosamine N-acyltransferase</fullName>
        <ecNumber evidence="7">2.3.1.191</ecNumber>
    </recommendedName>
</protein>
<keyword evidence="3 7" id="KW-0808">Transferase</keyword>
<comment type="function">
    <text evidence="7">Catalyzes the N-acylation of UDP-3-O-acylglucosamine using 3-hydroxyacyl-ACP as the acyl donor. Is involved in the biosynthesis of lipid A, a phosphorylated glycolipid that anchors the lipopolysaccharide to the outer membrane of the cell.</text>
</comment>
<dbReference type="InterPro" id="IPR020573">
    <property type="entry name" value="UDP_GlcNAc_AcTrfase_non-rep"/>
</dbReference>
<evidence type="ECO:0000256" key="5">
    <source>
        <dbReference type="ARBA" id="ARBA00023098"/>
    </source>
</evidence>
<organism evidence="9 10">
    <name type="scientific">Falsiporphyromonas endometrii</name>
    <dbReference type="NCBI Taxonomy" id="1387297"/>
    <lineage>
        <taxon>Bacteria</taxon>
        <taxon>Pseudomonadati</taxon>
        <taxon>Bacteroidota</taxon>
        <taxon>Bacteroidia</taxon>
        <taxon>Bacteroidales</taxon>
        <taxon>Porphyromonadaceae</taxon>
        <taxon>Falsiporphyromonas</taxon>
    </lineage>
</organism>
<accession>A0ABV9K655</accession>
<feature type="active site" description="Proton acceptor" evidence="7">
    <location>
        <position position="241"/>
    </location>
</feature>
<keyword evidence="1 7" id="KW-0444">Lipid biosynthesis</keyword>
<name>A0ABV9K655_9PORP</name>
<comment type="caution">
    <text evidence="9">The sequence shown here is derived from an EMBL/GenBank/DDBJ whole genome shotgun (WGS) entry which is preliminary data.</text>
</comment>
<evidence type="ECO:0000256" key="6">
    <source>
        <dbReference type="ARBA" id="ARBA00023315"/>
    </source>
</evidence>
<evidence type="ECO:0000256" key="1">
    <source>
        <dbReference type="ARBA" id="ARBA00022516"/>
    </source>
</evidence>
<evidence type="ECO:0000256" key="7">
    <source>
        <dbReference type="HAMAP-Rule" id="MF_00523"/>
    </source>
</evidence>